<evidence type="ECO:0000313" key="5">
    <source>
        <dbReference type="Proteomes" id="UP000506160"/>
    </source>
</evidence>
<dbReference type="RefSeq" id="WP_133459315.1">
    <property type="nucleotide sequence ID" value="NZ_AWGA01000081.1"/>
</dbReference>
<dbReference type="Proteomes" id="UP000506160">
    <property type="component" value="Unassembled WGS sequence"/>
</dbReference>
<dbReference type="InterPro" id="IPR037026">
    <property type="entry name" value="Vgr_OB-fold_dom_sf"/>
</dbReference>
<evidence type="ECO:0000256" key="1">
    <source>
        <dbReference type="SAM" id="Coils"/>
    </source>
</evidence>
<dbReference type="Gene3D" id="2.40.50.230">
    <property type="entry name" value="Gp5 N-terminal domain"/>
    <property type="match status" value="1"/>
</dbReference>
<dbReference type="EMBL" id="AWGA01000081">
    <property type="protein sequence ID" value="TEA26459.1"/>
    <property type="molecule type" value="Genomic_DNA"/>
</dbReference>
<evidence type="ECO:0000313" key="4">
    <source>
        <dbReference type="EMBL" id="TEA26459.1"/>
    </source>
</evidence>
<feature type="domain" description="DUF2345" evidence="2">
    <location>
        <begin position="170"/>
        <end position="318"/>
    </location>
</feature>
<feature type="non-terminal residue" evidence="4">
    <location>
        <position position="1"/>
    </location>
</feature>
<sequence>TYGFHFPLIDGTGVAIAFTDGNPNRPYIAHALHDSDHPDHVSTANKHRNVIRTPANNKLRMDDKRGQEHIKLATEYGKTQLNIGHLVDNKKTKRGEGFELRSDEWGSIRAGKGLYITSEEQEKAQDVQLQMDNAVQQLEQACEMVKRLNELAQAAQAELADLQTQKALLEQSLNQLKQPAILNYAPAGIADVTPSSIQQTAGDNIIQTAQNTVDINAFKRFMVTAGNLISLFANKMGIKLFASKGNIDIQAQNNELHLTSKQAMKITSTDDEVIISADKKLTLTCDGVAMVFENGSIQLIAPGDIQALASSFSVLGPSSYSGPALELPEGSICRESA</sequence>
<dbReference type="Pfam" id="PF13296">
    <property type="entry name" value="T6SS_Vgr"/>
    <property type="match status" value="1"/>
</dbReference>
<dbReference type="Pfam" id="PF10106">
    <property type="entry name" value="DUF2345"/>
    <property type="match status" value="1"/>
</dbReference>
<dbReference type="SUPFAM" id="SSF69255">
    <property type="entry name" value="gp5 N-terminal domain-like"/>
    <property type="match status" value="1"/>
</dbReference>
<evidence type="ECO:0000259" key="2">
    <source>
        <dbReference type="Pfam" id="PF10106"/>
    </source>
</evidence>
<feature type="coiled-coil region" evidence="1">
    <location>
        <begin position="124"/>
        <end position="172"/>
    </location>
</feature>
<name>A0AB94IAM8_9GAMM</name>
<accession>A0AB94IAM8</accession>
<gene>
    <name evidence="4" type="ORF">O970_08700</name>
</gene>
<dbReference type="InterPro" id="IPR018769">
    <property type="entry name" value="VgrG2_DUF2345"/>
</dbReference>
<proteinExistence type="predicted"/>
<feature type="domain" description="Putative type VI secretion system Rhs element associated Vgr" evidence="3">
    <location>
        <begin position="52"/>
        <end position="152"/>
    </location>
</feature>
<protein>
    <submittedName>
        <fullName evidence="4">Type VI secretion system tip protein VgrG</fullName>
    </submittedName>
</protein>
<keyword evidence="1" id="KW-0175">Coiled coil</keyword>
<evidence type="ECO:0000259" key="3">
    <source>
        <dbReference type="Pfam" id="PF13296"/>
    </source>
</evidence>
<comment type="caution">
    <text evidence="4">The sequence shown here is derived from an EMBL/GenBank/DDBJ whole genome shotgun (WGS) entry which is preliminary data.</text>
</comment>
<dbReference type="AlphaFoldDB" id="A0AB94IAM8"/>
<reference evidence="4 5" key="1">
    <citation type="journal article" date="2014" name="Appl. Environ. Microbiol.">
        <title>Genomic features of a bumble bee symbiont reflect its host environment.</title>
        <authorList>
            <person name="Martinson V.G."/>
            <person name="Magoc T."/>
            <person name="Koch H."/>
            <person name="Salzberg S.L."/>
            <person name="Moran N.A."/>
        </authorList>
    </citation>
    <scope>NUCLEOTIDE SEQUENCE [LARGE SCALE GENOMIC DNA]</scope>
    <source>
        <strain evidence="4 5">Bimp</strain>
    </source>
</reference>
<organism evidence="4 5">
    <name type="scientific">Candidatus Schmidhempelia bombi str. Bimp</name>
    <dbReference type="NCBI Taxonomy" id="1387197"/>
    <lineage>
        <taxon>Bacteria</taxon>
        <taxon>Pseudomonadati</taxon>
        <taxon>Pseudomonadota</taxon>
        <taxon>Gammaproteobacteria</taxon>
        <taxon>Orbales</taxon>
        <taxon>Orbaceae</taxon>
        <taxon>Candidatus Schmidhempelia</taxon>
    </lineage>
</organism>
<keyword evidence="5" id="KW-1185">Reference proteome</keyword>
<dbReference type="InterPro" id="IPR028244">
    <property type="entry name" value="T6SS_Rhs_Vgr_dom"/>
</dbReference>